<protein>
    <submittedName>
        <fullName evidence="2">Uncharacterized protein</fullName>
    </submittedName>
</protein>
<gene>
    <name evidence="2" type="ORF">O0554_21535</name>
</gene>
<comment type="caution">
    <text evidence="2">The sequence shown here is derived from an EMBL/GenBank/DDBJ whole genome shotgun (WGS) entry which is preliminary data.</text>
</comment>
<accession>A0AAP3DJM9</accession>
<dbReference type="AlphaFoldDB" id="A0AAP3DJM9"/>
<reference evidence="2" key="1">
    <citation type="submission" date="2022-09" db="EMBL/GenBank/DDBJ databases">
        <title>Genome analysis and characterization of larvicidal activity of Brevibacillus strains.</title>
        <authorList>
            <person name="Patrusheva E.V."/>
            <person name="Izotova A.O."/>
            <person name="Toshchakov S.V."/>
            <person name="Sineoky S.P."/>
        </authorList>
    </citation>
    <scope>NUCLEOTIDE SEQUENCE</scope>
    <source>
        <strain evidence="2">VKPM_B-13247</strain>
    </source>
</reference>
<keyword evidence="1" id="KW-0812">Transmembrane</keyword>
<name>A0AAP3DJM9_BRELA</name>
<keyword evidence="1" id="KW-1133">Transmembrane helix</keyword>
<feature type="transmembrane region" description="Helical" evidence="1">
    <location>
        <begin position="6"/>
        <end position="25"/>
    </location>
</feature>
<organism evidence="2 3">
    <name type="scientific">Brevibacillus laterosporus</name>
    <name type="common">Bacillus laterosporus</name>
    <dbReference type="NCBI Taxonomy" id="1465"/>
    <lineage>
        <taxon>Bacteria</taxon>
        <taxon>Bacillati</taxon>
        <taxon>Bacillota</taxon>
        <taxon>Bacilli</taxon>
        <taxon>Bacillales</taxon>
        <taxon>Paenibacillaceae</taxon>
        <taxon>Brevibacillus</taxon>
    </lineage>
</organism>
<dbReference type="RefSeq" id="WP_258434518.1">
    <property type="nucleotide sequence ID" value="NZ_JANSGW010000036.1"/>
</dbReference>
<evidence type="ECO:0000256" key="1">
    <source>
        <dbReference type="SAM" id="Phobius"/>
    </source>
</evidence>
<evidence type="ECO:0000313" key="2">
    <source>
        <dbReference type="EMBL" id="MCZ0809451.1"/>
    </source>
</evidence>
<dbReference type="EMBL" id="JAPTNE010000036">
    <property type="protein sequence ID" value="MCZ0809451.1"/>
    <property type="molecule type" value="Genomic_DNA"/>
</dbReference>
<sequence length="194" mass="21345">MAFLGLASVLLFFVSLIIIINPKWLSKGNFVLTRKRGALILLLSFIGFISAFTLDKPTGTSSQQVTTSTVQIEEQTKTEEEQPSIQIEDAIIKRVTDDVKKRDFVKDAAITVDKDRVSLAVIVGYAVNKETAKRIGDNFVRTLGAAAGGKFPEKDYYGEVYDYYDLIITVATPDETIISTGAKVTKAPGIKWDS</sequence>
<evidence type="ECO:0000313" key="3">
    <source>
        <dbReference type="Proteomes" id="UP001077662"/>
    </source>
</evidence>
<dbReference type="Proteomes" id="UP001077662">
    <property type="component" value="Unassembled WGS sequence"/>
</dbReference>
<keyword evidence="1" id="KW-0472">Membrane</keyword>
<proteinExistence type="predicted"/>
<feature type="transmembrane region" description="Helical" evidence="1">
    <location>
        <begin position="37"/>
        <end position="54"/>
    </location>
</feature>